<dbReference type="CDD" id="cd14797">
    <property type="entry name" value="DUF302"/>
    <property type="match status" value="1"/>
</dbReference>
<evidence type="ECO:0000313" key="3">
    <source>
        <dbReference type="Proteomes" id="UP000727993"/>
    </source>
</evidence>
<dbReference type="InterPro" id="IPR035923">
    <property type="entry name" value="TT1751-like_sf"/>
</dbReference>
<dbReference type="InterPro" id="IPR016796">
    <property type="entry name" value="UCP021774"/>
</dbReference>
<gene>
    <name evidence="2" type="ORF">IPN02_11715</name>
</gene>
<dbReference type="AlphaFoldDB" id="A0A936NCK2"/>
<dbReference type="Proteomes" id="UP000727993">
    <property type="component" value="Unassembled WGS sequence"/>
</dbReference>
<reference evidence="2 3" key="1">
    <citation type="submission" date="2020-10" db="EMBL/GenBank/DDBJ databases">
        <title>Connecting structure to function with the recovery of over 1000 high-quality activated sludge metagenome-assembled genomes encoding full-length rRNA genes using long-read sequencing.</title>
        <authorList>
            <person name="Singleton C.M."/>
            <person name="Petriglieri F."/>
            <person name="Kristensen J.M."/>
            <person name="Kirkegaard R.H."/>
            <person name="Michaelsen T.Y."/>
            <person name="Andersen M.H."/>
            <person name="Karst S.M."/>
            <person name="Dueholm M.S."/>
            <person name="Nielsen P.H."/>
            <person name="Albertsen M."/>
        </authorList>
    </citation>
    <scope>NUCLEOTIDE SEQUENCE [LARGE SCALE GENOMIC DNA]</scope>
    <source>
        <strain evidence="2">Lyne_18-Q3-R50-59_MAXAC.006</strain>
    </source>
</reference>
<organism evidence="2 3">
    <name type="scientific">Candidatus Neomicrothrix subdominans</name>
    <dbReference type="NCBI Taxonomy" id="2954438"/>
    <lineage>
        <taxon>Bacteria</taxon>
        <taxon>Bacillati</taxon>
        <taxon>Actinomycetota</taxon>
        <taxon>Acidimicrobiia</taxon>
        <taxon>Acidimicrobiales</taxon>
        <taxon>Microthrixaceae</taxon>
        <taxon>Candidatus Neomicrothrix</taxon>
    </lineage>
</organism>
<dbReference type="PIRSF" id="PIRSF021774">
    <property type="entry name" value="UCP021774"/>
    <property type="match status" value="1"/>
</dbReference>
<dbReference type="PANTHER" id="PTHR38342">
    <property type="entry name" value="SLR5037 PROTEIN"/>
    <property type="match status" value="1"/>
</dbReference>
<dbReference type="InterPro" id="IPR005180">
    <property type="entry name" value="DUF302"/>
</dbReference>
<comment type="caution">
    <text evidence="2">The sequence shown here is derived from an EMBL/GenBank/DDBJ whole genome shotgun (WGS) entry which is preliminary data.</text>
</comment>
<proteinExistence type="predicted"/>
<name>A0A936NCK2_9ACTN</name>
<dbReference type="Gene3D" id="3.30.310.70">
    <property type="entry name" value="TT1751-like domain"/>
    <property type="match status" value="1"/>
</dbReference>
<evidence type="ECO:0000259" key="1">
    <source>
        <dbReference type="Pfam" id="PF03625"/>
    </source>
</evidence>
<accession>A0A936NCK2</accession>
<dbReference type="Pfam" id="PF03625">
    <property type="entry name" value="DUF302"/>
    <property type="match status" value="1"/>
</dbReference>
<dbReference type="EMBL" id="JADJZA010000007">
    <property type="protein sequence ID" value="MBK9297475.1"/>
    <property type="molecule type" value="Genomic_DNA"/>
</dbReference>
<dbReference type="SUPFAM" id="SSF103247">
    <property type="entry name" value="TT1751-like"/>
    <property type="match status" value="1"/>
</dbReference>
<dbReference type="PANTHER" id="PTHR38342:SF1">
    <property type="entry name" value="SLR5037 PROTEIN"/>
    <property type="match status" value="1"/>
</dbReference>
<protein>
    <submittedName>
        <fullName evidence="2">DUF302 domain-containing protein</fullName>
    </submittedName>
</protein>
<evidence type="ECO:0000313" key="2">
    <source>
        <dbReference type="EMBL" id="MBK9297475.1"/>
    </source>
</evidence>
<feature type="domain" description="DUF302" evidence="1">
    <location>
        <begin position="35"/>
        <end position="97"/>
    </location>
</feature>
<sequence>MIIEETVILSEPFDEALTKVKTALAAVGFGVLTEIDLQATMREKIDKSIPRHVILGACNPGLAGRALDADPTIGVLLPCNVVVREADGGVTVEALDPGLMSSLTGKEELGPVSDEARQLLGEALTQLQ</sequence>